<evidence type="ECO:0000313" key="3">
    <source>
        <dbReference type="EMBL" id="SDY40642.1"/>
    </source>
</evidence>
<dbReference type="OrthoDB" id="5676848at2"/>
<dbReference type="AlphaFoldDB" id="A0A1H3AXP2"/>
<protein>
    <submittedName>
        <fullName evidence="2">Putative transposase of IS4/5 family</fullName>
    </submittedName>
</protein>
<accession>A0A1H3AXP2</accession>
<organism evidence="2 4">
    <name type="scientific">Allochromatium warmingii</name>
    <name type="common">Chromatium warmingii</name>
    <dbReference type="NCBI Taxonomy" id="61595"/>
    <lineage>
        <taxon>Bacteria</taxon>
        <taxon>Pseudomonadati</taxon>
        <taxon>Pseudomonadota</taxon>
        <taxon>Gammaproteobacteria</taxon>
        <taxon>Chromatiales</taxon>
        <taxon>Chromatiaceae</taxon>
        <taxon>Allochromatium</taxon>
    </lineage>
</organism>
<dbReference type="EMBL" id="FNOW01000061">
    <property type="protein sequence ID" value="SDY40642.1"/>
    <property type="molecule type" value="Genomic_DNA"/>
</dbReference>
<keyword evidence="4" id="KW-1185">Reference proteome</keyword>
<dbReference type="EMBL" id="FNOW01000001">
    <property type="protein sequence ID" value="SDX29741.1"/>
    <property type="molecule type" value="Genomic_DNA"/>
</dbReference>
<evidence type="ECO:0000313" key="2">
    <source>
        <dbReference type="EMBL" id="SDX34178.1"/>
    </source>
</evidence>
<dbReference type="EMBL" id="FNOW01000001">
    <property type="protein sequence ID" value="SDX34178.1"/>
    <property type="molecule type" value="Genomic_DNA"/>
</dbReference>
<evidence type="ECO:0000313" key="1">
    <source>
        <dbReference type="EMBL" id="SDX29741.1"/>
    </source>
</evidence>
<proteinExistence type="predicted"/>
<reference evidence="2" key="1">
    <citation type="submission" date="2016-10" db="EMBL/GenBank/DDBJ databases">
        <authorList>
            <person name="de Groot N.N."/>
        </authorList>
    </citation>
    <scope>NUCLEOTIDE SEQUENCE [LARGE SCALE GENOMIC DNA]</scope>
    <source>
        <strain evidence="2">DSM 173</strain>
    </source>
</reference>
<gene>
    <name evidence="1" type="ORF">SAMN05421644_1011</name>
    <name evidence="2" type="ORF">SAMN05421644_101144</name>
    <name evidence="3" type="ORF">SAMN05421644_1611</name>
</gene>
<sequence length="47" mass="5533">MTSEKNSSPKYPSDISDEEWEIVEKIFEELEPYTTGRPRSSDLREIL</sequence>
<feature type="non-terminal residue" evidence="2">
    <location>
        <position position="47"/>
    </location>
</feature>
<reference evidence="4" key="2">
    <citation type="submission" date="2016-10" db="EMBL/GenBank/DDBJ databases">
        <authorList>
            <person name="Varghese N."/>
            <person name="Submissions S."/>
        </authorList>
    </citation>
    <scope>NUCLEOTIDE SEQUENCE [LARGE SCALE GENOMIC DNA]</scope>
    <source>
        <strain evidence="4">DSM 173</strain>
    </source>
</reference>
<name>A0A1H3AXP2_ALLWA</name>
<evidence type="ECO:0000313" key="4">
    <source>
        <dbReference type="Proteomes" id="UP000198672"/>
    </source>
</evidence>
<dbReference type="Proteomes" id="UP000198672">
    <property type="component" value="Unassembled WGS sequence"/>
</dbReference>